<dbReference type="EMBL" id="KK198759">
    <property type="protein sequence ID" value="KCW64183.1"/>
    <property type="molecule type" value="Genomic_DNA"/>
</dbReference>
<protein>
    <submittedName>
        <fullName evidence="1">Uncharacterized protein</fullName>
    </submittedName>
</protein>
<sequence length="68" mass="8063">MVAFFYFKPKDVCFVESLYYLHEKTLSIIFKVKVMRQGLLLGNHRFYQESNPYHPISSLLLSATYLII</sequence>
<evidence type="ECO:0000313" key="1">
    <source>
        <dbReference type="EMBL" id="KCW64183.1"/>
    </source>
</evidence>
<proteinExistence type="predicted"/>
<dbReference type="Gramene" id="KCW64183">
    <property type="protein sequence ID" value="KCW64183"/>
    <property type="gene ID" value="EUGRSUZ_G01833"/>
</dbReference>
<gene>
    <name evidence="1" type="ORF">EUGRSUZ_G01833</name>
</gene>
<accession>A0A059BDH9</accession>
<reference evidence="1" key="1">
    <citation type="submission" date="2013-07" db="EMBL/GenBank/DDBJ databases">
        <title>The genome of Eucalyptus grandis.</title>
        <authorList>
            <person name="Schmutz J."/>
            <person name="Hayes R."/>
            <person name="Myburg A."/>
            <person name="Tuskan G."/>
            <person name="Grattapaglia D."/>
            <person name="Rokhsar D.S."/>
        </authorList>
    </citation>
    <scope>NUCLEOTIDE SEQUENCE</scope>
    <source>
        <tissue evidence="1">Leaf extractions</tissue>
    </source>
</reference>
<name>A0A059BDH9_EUCGR</name>
<dbReference type="InParanoid" id="A0A059BDH9"/>
<dbReference type="AlphaFoldDB" id="A0A059BDH9"/>
<organism evidence="1">
    <name type="scientific">Eucalyptus grandis</name>
    <name type="common">Flooded gum</name>
    <dbReference type="NCBI Taxonomy" id="71139"/>
    <lineage>
        <taxon>Eukaryota</taxon>
        <taxon>Viridiplantae</taxon>
        <taxon>Streptophyta</taxon>
        <taxon>Embryophyta</taxon>
        <taxon>Tracheophyta</taxon>
        <taxon>Spermatophyta</taxon>
        <taxon>Magnoliopsida</taxon>
        <taxon>eudicotyledons</taxon>
        <taxon>Gunneridae</taxon>
        <taxon>Pentapetalae</taxon>
        <taxon>rosids</taxon>
        <taxon>malvids</taxon>
        <taxon>Myrtales</taxon>
        <taxon>Myrtaceae</taxon>
        <taxon>Myrtoideae</taxon>
        <taxon>Eucalypteae</taxon>
        <taxon>Eucalyptus</taxon>
    </lineage>
</organism>